<reference evidence="1 2" key="1">
    <citation type="submission" date="2015-01" db="EMBL/GenBank/DDBJ databases">
        <title>Genome Sequencing of Rickettsiales.</title>
        <authorList>
            <person name="Daugherty S.C."/>
            <person name="Su Q."/>
            <person name="Abolude K."/>
            <person name="Beier-Sexton M."/>
            <person name="Carlyon J.A."/>
            <person name="Carter R."/>
            <person name="Day N.P."/>
            <person name="Dumler S.J."/>
            <person name="Dyachenko V."/>
            <person name="Godinez A."/>
            <person name="Kurtti T.J."/>
            <person name="Lichay M."/>
            <person name="Mullins K.E."/>
            <person name="Ott S."/>
            <person name="Pappas-Brown V."/>
            <person name="Paris D.H."/>
            <person name="Patel P."/>
            <person name="Richards A.L."/>
            <person name="Sadzewicz L."/>
            <person name="Sears K."/>
            <person name="Seidman D."/>
            <person name="Sengamalay N."/>
            <person name="Stenos J."/>
            <person name="Tallon L.J."/>
            <person name="Vincent G."/>
            <person name="Fraser C.M."/>
            <person name="Munderloh U."/>
            <person name="Dunning-Hotopp J.C."/>
        </authorList>
    </citation>
    <scope>NUCLEOTIDE SEQUENCE [LARGE SCALE GENOMIC DNA]</scope>
    <source>
        <strain evidence="1 2">UT144</strain>
    </source>
</reference>
<evidence type="ECO:0000313" key="1">
    <source>
        <dbReference type="EMBL" id="KJW07869.1"/>
    </source>
</evidence>
<proteinExistence type="predicted"/>
<dbReference type="GO" id="GO:0016773">
    <property type="term" value="F:phosphotransferase activity, alcohol group as acceptor"/>
    <property type="evidence" value="ECO:0007669"/>
    <property type="project" value="InterPro"/>
</dbReference>
<protein>
    <submittedName>
        <fullName evidence="1">Phosphotransferase enzyme family protein</fullName>
    </submittedName>
</protein>
<dbReference type="Pfam" id="PF04655">
    <property type="entry name" value="APH_6_hur"/>
    <property type="match status" value="1"/>
</dbReference>
<dbReference type="InterPro" id="IPR006748">
    <property type="entry name" value="NH2Glyco/OHUrea_AB-resist_kin"/>
</dbReference>
<name>A0A0F3RRW3_ORITS</name>
<comment type="caution">
    <text evidence="1">The sequence shown here is derived from an EMBL/GenBank/DDBJ whole genome shotgun (WGS) entry which is preliminary data.</text>
</comment>
<dbReference type="PATRIC" id="fig|1441384.3.peg.1070"/>
<dbReference type="InterPro" id="IPR011009">
    <property type="entry name" value="Kinase-like_dom_sf"/>
</dbReference>
<dbReference type="Gene3D" id="3.90.1200.10">
    <property type="match status" value="1"/>
</dbReference>
<dbReference type="SUPFAM" id="SSF56112">
    <property type="entry name" value="Protein kinase-like (PK-like)"/>
    <property type="match status" value="1"/>
</dbReference>
<evidence type="ECO:0000313" key="2">
    <source>
        <dbReference type="Proteomes" id="UP000033580"/>
    </source>
</evidence>
<sequence length="300" mass="33588">MKTFEQNIINLYGEKGKQWLDNLPNLVTQLANTYELSNLKPVNNLSYNYVLSGFQGPQPIILKLGLDVNGIKCEAAALMSFEDFGVVQVFSENTGLLLLECAVPGISLKSYFPKNDDEAINITANVIKRLHKAPIPSTHAFPHIKDWLAALDGDIKIPVQTLQKAREIRDQLLKTAEPDVLLHGDLHHDNILQNCEDWLGIDPKGVIGEPAYEVAAFIRNPIPELLNHADAPNIIHNRVTRFAELLELPSQRILDWCFVQVVLTLVWALEDGCDASYFEKITGIFDGMINPIKKSLQENS</sequence>
<dbReference type="EMBL" id="LAOR01000002">
    <property type="protein sequence ID" value="KJW07869.1"/>
    <property type="molecule type" value="Genomic_DNA"/>
</dbReference>
<accession>A0A0F3RRW3</accession>
<dbReference type="AlphaFoldDB" id="A0A0F3RRW3"/>
<keyword evidence="1" id="KW-0808">Transferase</keyword>
<organism evidence="1 2">
    <name type="scientific">Orientia tsutsugamushi str. UT144</name>
    <dbReference type="NCBI Taxonomy" id="1441384"/>
    <lineage>
        <taxon>Bacteria</taxon>
        <taxon>Pseudomonadati</taxon>
        <taxon>Pseudomonadota</taxon>
        <taxon>Alphaproteobacteria</taxon>
        <taxon>Rickettsiales</taxon>
        <taxon>Rickettsiaceae</taxon>
        <taxon>Rickettsieae</taxon>
        <taxon>Orientia</taxon>
    </lineage>
</organism>
<gene>
    <name evidence="1" type="ORF">OTUT144_0039</name>
</gene>
<dbReference type="GO" id="GO:0019748">
    <property type="term" value="P:secondary metabolic process"/>
    <property type="evidence" value="ECO:0007669"/>
    <property type="project" value="InterPro"/>
</dbReference>
<dbReference type="Proteomes" id="UP000033580">
    <property type="component" value="Unassembled WGS sequence"/>
</dbReference>